<evidence type="ECO:0000313" key="4">
    <source>
        <dbReference type="Proteomes" id="UP000626026"/>
    </source>
</evidence>
<evidence type="ECO:0000256" key="1">
    <source>
        <dbReference type="SAM" id="MobiDB-lite"/>
    </source>
</evidence>
<dbReference type="InterPro" id="IPR027417">
    <property type="entry name" value="P-loop_NTPase"/>
</dbReference>
<dbReference type="Pfam" id="PF00004">
    <property type="entry name" value="AAA"/>
    <property type="match status" value="1"/>
</dbReference>
<dbReference type="InterPro" id="IPR037219">
    <property type="entry name" value="Peptidase_M41-like"/>
</dbReference>
<feature type="region of interest" description="Disordered" evidence="1">
    <location>
        <begin position="1"/>
        <end position="27"/>
    </location>
</feature>
<evidence type="ECO:0000259" key="2">
    <source>
        <dbReference type="SMART" id="SM00382"/>
    </source>
</evidence>
<dbReference type="Proteomes" id="UP000626026">
    <property type="component" value="Unassembled WGS sequence"/>
</dbReference>
<proteinExistence type="predicted"/>
<dbReference type="Pfam" id="PF01434">
    <property type="entry name" value="Peptidase_M41"/>
    <property type="match status" value="1"/>
</dbReference>
<feature type="domain" description="AAA+ ATPase" evidence="2">
    <location>
        <begin position="319"/>
        <end position="460"/>
    </location>
</feature>
<dbReference type="EMBL" id="JACTVA010000013">
    <property type="protein sequence ID" value="MBC9207092.1"/>
    <property type="molecule type" value="Genomic_DNA"/>
</dbReference>
<accession>A0ABR7RKK8</accession>
<feature type="region of interest" description="Disordered" evidence="1">
    <location>
        <begin position="44"/>
        <end position="79"/>
    </location>
</feature>
<dbReference type="InterPro" id="IPR003593">
    <property type="entry name" value="AAA+_ATPase"/>
</dbReference>
<dbReference type="SUPFAM" id="SSF52540">
    <property type="entry name" value="P-loop containing nucleoside triphosphate hydrolases"/>
    <property type="match status" value="1"/>
</dbReference>
<dbReference type="InterPro" id="IPR003959">
    <property type="entry name" value="ATPase_AAA_core"/>
</dbReference>
<comment type="caution">
    <text evidence="3">The sequence shown here is derived from an EMBL/GenBank/DDBJ whole genome shotgun (WGS) entry which is preliminary data.</text>
</comment>
<dbReference type="InterPro" id="IPR000642">
    <property type="entry name" value="Peptidase_M41"/>
</dbReference>
<reference evidence="3 4" key="1">
    <citation type="journal article" date="2013" name="Int. J. Syst. Evol. Microbiol.">
        <title>Roseomonas aerophila sp. nov., isolated from air.</title>
        <authorList>
            <person name="Kim S.J."/>
            <person name="Weon H.Y."/>
            <person name="Ahn J.H."/>
            <person name="Hong S.B."/>
            <person name="Seok S.J."/>
            <person name="Whang K.S."/>
            <person name="Kwon S.W."/>
        </authorList>
    </citation>
    <scope>NUCLEOTIDE SEQUENCE [LARGE SCALE GENOMIC DNA]</scope>
    <source>
        <strain evidence="3 4">NBRC 108923</strain>
    </source>
</reference>
<organism evidence="3 4">
    <name type="scientific">Teichococcus aerophilus</name>
    <dbReference type="NCBI Taxonomy" id="1224513"/>
    <lineage>
        <taxon>Bacteria</taxon>
        <taxon>Pseudomonadati</taxon>
        <taxon>Pseudomonadota</taxon>
        <taxon>Alphaproteobacteria</taxon>
        <taxon>Acetobacterales</taxon>
        <taxon>Roseomonadaceae</taxon>
        <taxon>Roseomonas</taxon>
    </lineage>
</organism>
<dbReference type="CDD" id="cd19481">
    <property type="entry name" value="RecA-like_protease"/>
    <property type="match status" value="1"/>
</dbReference>
<dbReference type="RefSeq" id="WP_187784261.1">
    <property type="nucleotide sequence ID" value="NZ_JACTVA010000013.1"/>
</dbReference>
<keyword evidence="4" id="KW-1185">Reference proteome</keyword>
<gene>
    <name evidence="3" type="ORF">IBL26_09630</name>
</gene>
<protein>
    <submittedName>
        <fullName evidence="3">AAA family ATPase</fullName>
    </submittedName>
</protein>
<dbReference type="Gene3D" id="1.20.58.760">
    <property type="entry name" value="Peptidase M41"/>
    <property type="match status" value="1"/>
</dbReference>
<feature type="compositionally biased region" description="Pro residues" evidence="1">
    <location>
        <begin position="57"/>
        <end position="71"/>
    </location>
</feature>
<evidence type="ECO:0000313" key="3">
    <source>
        <dbReference type="EMBL" id="MBC9207092.1"/>
    </source>
</evidence>
<dbReference type="Gene3D" id="3.40.50.300">
    <property type="entry name" value="P-loop containing nucleotide triphosphate hydrolases"/>
    <property type="match status" value="1"/>
</dbReference>
<dbReference type="PANTHER" id="PTHR23076">
    <property type="entry name" value="METALLOPROTEASE M41 FTSH"/>
    <property type="match status" value="1"/>
</dbReference>
<dbReference type="SUPFAM" id="SSF140990">
    <property type="entry name" value="FtsH protease domain-like"/>
    <property type="match status" value="1"/>
</dbReference>
<dbReference type="SMART" id="SM00382">
    <property type="entry name" value="AAA"/>
    <property type="match status" value="1"/>
</dbReference>
<sequence length="726" mass="76354">MPNPIPNTSASAPSPALPPGSMGGAAALTGDALDLAIEGLAEAVEEEIGDEPFHLGPNPPQAREPQPPPAHRPSRVRLEDPAEAAAYAMVRRLLMADPTLHGRAREPGAVLVIEVPDAEWVVPVAETWRMLIHGTDEVPFDGDDAQDRPYRRISKIEPSWAEFRRDGSDRWHRPEDGNGAVRTMVASGRPVYGFSPAPARCLPSDLLRAATATVTVGPLDPAALAEAATMLTGAAPVSASVPPEVARLVTVGDLWLARLPHQDADDYLRRLAELASSRIGARPLTLDGLHGMEEAARWGKDVARDLADYARGALPWRDVDRGAVLVGPTGTGKTTFARALAAQCGVPLVTGSLGQWQGAKDGHLGTTLGAMRGTFEAARKAAPCILLVDEIDSFGNRTTFRHHDRDYSVQVVNAFLEELDGAAGREGVVVLGCCNDASRIDPAILRPGRLERLIRVPLPDQAALAAILRHHLGGDLPGADLSRLALLGLGATGAEAERWVRGMRRRARHDRREATLADLEAELRGGGPRPAPEVLRRVAIHEAGHAVVTALERPGAVVSVTVLAVGEHAGRVLLADPAGGQPAFTRAALSTLLREALAGRAAEEELLGEASAGSGGGAESDLATATRLATAAVTALGLDEGDGALVWRGLPDAAGVPALLAMRPEVAARVGEMLDAAYAEARSVVRKHGFAICRLADLLATQETVSGADVERLLTAGTPPRPPRKP</sequence>
<dbReference type="PANTHER" id="PTHR23076:SF97">
    <property type="entry name" value="ATP-DEPENDENT ZINC METALLOPROTEASE YME1L1"/>
    <property type="match status" value="1"/>
</dbReference>
<name>A0ABR7RKK8_9PROT</name>